<dbReference type="InterPro" id="IPR010239">
    <property type="entry name" value="CHP02001"/>
</dbReference>
<name>A0ABR9SJY0_9BURK</name>
<dbReference type="NCBIfam" id="TIGR02001">
    <property type="entry name" value="gcw_chp"/>
    <property type="match status" value="1"/>
</dbReference>
<evidence type="ECO:0000313" key="2">
    <source>
        <dbReference type="EMBL" id="MBE7942627.1"/>
    </source>
</evidence>
<dbReference type="EMBL" id="JADDOJ010000115">
    <property type="protein sequence ID" value="MBE7942627.1"/>
    <property type="molecule type" value="Genomic_DNA"/>
</dbReference>
<sequence>MKNSLRATSIAVLLLAAGSAFAANDASPEPDYTLTFNVGAVSDYRVRGIAQTSYQPAVQAGADFTHKSGVYLGTFVSNVKWVKEFNLATKGSYELDLYGGFRDAIDSTLSYDVGVITYQYPGNNSGAAGTPGAGLFANASTTEVYGSLTYKMFTLKYNRSVSNFLGNLDSKGSQYFDLSAAIDLGNGMTLTPHVGRQLIPHQALPASYSDIALTFAKDFGNGFVATAAAMDTDAKRSFYTDSNGRFLGRGTVVLGVKYTF</sequence>
<evidence type="ECO:0000313" key="3">
    <source>
        <dbReference type="Proteomes" id="UP000715965"/>
    </source>
</evidence>
<evidence type="ECO:0000256" key="1">
    <source>
        <dbReference type="SAM" id="SignalP"/>
    </source>
</evidence>
<feature type="chain" id="PRO_5046344863" evidence="1">
    <location>
        <begin position="23"/>
        <end position="260"/>
    </location>
</feature>
<gene>
    <name evidence="2" type="ORF">IM725_18820</name>
</gene>
<comment type="caution">
    <text evidence="2">The sequence shown here is derived from an EMBL/GenBank/DDBJ whole genome shotgun (WGS) entry which is preliminary data.</text>
</comment>
<keyword evidence="1" id="KW-0732">Signal</keyword>
<reference evidence="2 3" key="1">
    <citation type="submission" date="2020-10" db="EMBL/GenBank/DDBJ databases">
        <title>Draft genome of Ramlibacter aquaticus LMG 30558.</title>
        <authorList>
            <person name="Props R."/>
        </authorList>
    </citation>
    <scope>NUCLEOTIDE SEQUENCE [LARGE SCALE GENOMIC DNA]</scope>
    <source>
        <strain evidence="2 3">LMG 30558</strain>
    </source>
</reference>
<dbReference type="Pfam" id="PF09694">
    <property type="entry name" value="Gcw_chp"/>
    <property type="match status" value="1"/>
</dbReference>
<proteinExistence type="predicted"/>
<accession>A0ABR9SJY0</accession>
<feature type="signal peptide" evidence="1">
    <location>
        <begin position="1"/>
        <end position="22"/>
    </location>
</feature>
<protein>
    <submittedName>
        <fullName evidence="2">Uncharacterized protein</fullName>
    </submittedName>
</protein>
<organism evidence="2 3">
    <name type="scientific">Ramlibacter aquaticus</name>
    <dbReference type="NCBI Taxonomy" id="2780094"/>
    <lineage>
        <taxon>Bacteria</taxon>
        <taxon>Pseudomonadati</taxon>
        <taxon>Pseudomonadota</taxon>
        <taxon>Betaproteobacteria</taxon>
        <taxon>Burkholderiales</taxon>
        <taxon>Comamonadaceae</taxon>
        <taxon>Ramlibacter</taxon>
    </lineage>
</organism>
<dbReference type="Proteomes" id="UP000715965">
    <property type="component" value="Unassembled WGS sequence"/>
</dbReference>
<keyword evidence="3" id="KW-1185">Reference proteome</keyword>